<dbReference type="OrthoDB" id="5397682at2759"/>
<dbReference type="HOGENOM" id="CLU_018583_0_0_1"/>
<name>J4WJ37_BEAB2</name>
<keyword evidence="2" id="KW-0472">Membrane</keyword>
<dbReference type="Proteomes" id="UP000002762">
    <property type="component" value="Unassembled WGS sequence"/>
</dbReference>
<dbReference type="AlphaFoldDB" id="J4WJ37"/>
<keyword evidence="2" id="KW-0812">Transmembrane</keyword>
<feature type="transmembrane region" description="Helical" evidence="2">
    <location>
        <begin position="52"/>
        <end position="70"/>
    </location>
</feature>
<evidence type="ECO:0000256" key="2">
    <source>
        <dbReference type="SAM" id="Phobius"/>
    </source>
</evidence>
<protein>
    <recommendedName>
        <fullName evidence="5">Glycosyltransferase 2</fullName>
    </recommendedName>
</protein>
<evidence type="ECO:0008006" key="5">
    <source>
        <dbReference type="Google" id="ProtNLM"/>
    </source>
</evidence>
<proteinExistence type="predicted"/>
<evidence type="ECO:0000313" key="3">
    <source>
        <dbReference type="EMBL" id="EJP69810.1"/>
    </source>
</evidence>
<dbReference type="EMBL" id="JH725152">
    <property type="protein sequence ID" value="EJP69810.1"/>
    <property type="molecule type" value="Genomic_DNA"/>
</dbReference>
<dbReference type="GeneID" id="19884787"/>
<dbReference type="STRING" id="655819.J4WJ37"/>
<evidence type="ECO:0000256" key="1">
    <source>
        <dbReference type="SAM" id="MobiDB-lite"/>
    </source>
</evidence>
<organism evidence="3 4">
    <name type="scientific">Beauveria bassiana (strain ARSEF 2860)</name>
    <name type="common">White muscardine disease fungus</name>
    <name type="synonym">Tritirachium shiotae</name>
    <dbReference type="NCBI Taxonomy" id="655819"/>
    <lineage>
        <taxon>Eukaryota</taxon>
        <taxon>Fungi</taxon>
        <taxon>Dikarya</taxon>
        <taxon>Ascomycota</taxon>
        <taxon>Pezizomycotina</taxon>
        <taxon>Sordariomycetes</taxon>
        <taxon>Hypocreomycetidae</taxon>
        <taxon>Hypocreales</taxon>
        <taxon>Cordycipitaceae</taxon>
        <taxon>Beauveria</taxon>
    </lineage>
</organism>
<reference evidence="3 4" key="1">
    <citation type="journal article" date="2012" name="Sci. Rep.">
        <title>Genomic perspectives on the evolution of fungal entomopathogenicity in Beauveria bassiana.</title>
        <authorList>
            <person name="Xiao G."/>
            <person name="Ying S.H."/>
            <person name="Zheng P."/>
            <person name="Wang Z.L."/>
            <person name="Zhang S."/>
            <person name="Xie X.Q."/>
            <person name="Shang Y."/>
            <person name="St Leger R.J."/>
            <person name="Zhao G.P."/>
            <person name="Wang C."/>
            <person name="Feng M.G."/>
        </authorList>
    </citation>
    <scope>NUCLEOTIDE SEQUENCE [LARGE SCALE GENOMIC DNA]</scope>
    <source>
        <strain evidence="3 4">ARSEF 2860</strain>
    </source>
</reference>
<sequence>MASSSLSRWLSRNVWIHEKDLAKKDDDVKLPYHNGHGWQAARTPRRRAVLRYAFYVLFVIFSVTIFRRLIYSPEEDIVRPYSQYRHNGPAKESPPTQLTAPKATPGTVPIGTKHTDHSLEAHAGDKISNSARYYKGVIKFHALAQDLLKLSSAPPGPGIDSVLFAASSLQSAANVLPMACERAASQKDRILFALFGDSDIDLQQLLKVNGIDEACKILAIDARADQSRQLDNPRLAFAAARAMHFLATFVKPLAVIVDGSSTEDRSFLDGIKDQMVDAPRTTLIELPARAQSRLSWISKLDATALAEWNEAHFDILIHAPPTGTGNLKRLLRSLAAADLAGHSIPHITVELPQNLDISLERFLSGFNWPQSSLAGSKTSMLTLRHRILHKEPSPVESALGLLESFWPSDATRNHVLILSPHTEVSPQFFHYVKYALLHRRYGLAASSDDSLELMFGISFTVPKTHIHNTKPLNLPATANKGSSFLWQAPSSDATLIFGDHWVELHGYVSHSLQTQKAGTAVPTMAQSKDVAENQPAWLEYMLQLCRLRNYFTLYPSKETADALVGVYADLPDVPDGREKSNADVRVGAQRGSSFDAGSQVDILNTLPKGGALPSIHKLPVVSWEGEVSTLDHMVAESYKQTLEFRRQIGTCKDVEAHVARDRFAADLFCAVKEQKSAR</sequence>
<feature type="region of interest" description="Disordered" evidence="1">
    <location>
        <begin position="84"/>
        <end position="104"/>
    </location>
</feature>
<dbReference type="PANTHER" id="PTHR33604">
    <property type="entry name" value="OSJNBA0004B13.7 PROTEIN"/>
    <property type="match status" value="1"/>
</dbReference>
<evidence type="ECO:0000313" key="4">
    <source>
        <dbReference type="Proteomes" id="UP000002762"/>
    </source>
</evidence>
<dbReference type="PANTHER" id="PTHR33604:SF3">
    <property type="entry name" value="OSJNBA0004B13.7 PROTEIN"/>
    <property type="match status" value="1"/>
</dbReference>
<dbReference type="InParanoid" id="J4WJ37"/>
<gene>
    <name evidence="3" type="ORF">BBA_01775</name>
</gene>
<keyword evidence="4" id="KW-1185">Reference proteome</keyword>
<dbReference type="RefSeq" id="XP_008595094.1">
    <property type="nucleotide sequence ID" value="XM_008596872.1"/>
</dbReference>
<accession>J4WJ37</accession>
<keyword evidence="2" id="KW-1133">Transmembrane helix</keyword>